<keyword evidence="3 8" id="KW-0813">Transport</keyword>
<dbReference type="Proteomes" id="UP001497392">
    <property type="component" value="Unassembled WGS sequence"/>
</dbReference>
<evidence type="ECO:0000313" key="10">
    <source>
        <dbReference type="Proteomes" id="UP001497392"/>
    </source>
</evidence>
<evidence type="ECO:0000256" key="1">
    <source>
        <dbReference type="ARBA" id="ARBA00004141"/>
    </source>
</evidence>
<evidence type="ECO:0000256" key="4">
    <source>
        <dbReference type="ARBA" id="ARBA00022692"/>
    </source>
</evidence>
<accession>A0ABP1FM43</accession>
<feature type="transmembrane region" description="Helical" evidence="8">
    <location>
        <begin position="322"/>
        <end position="341"/>
    </location>
</feature>
<keyword evidence="10" id="KW-1185">Reference proteome</keyword>
<keyword evidence="6 8" id="KW-0406">Ion transport</keyword>
<organism evidence="9 10">
    <name type="scientific">Coccomyxa viridis</name>
    <dbReference type="NCBI Taxonomy" id="1274662"/>
    <lineage>
        <taxon>Eukaryota</taxon>
        <taxon>Viridiplantae</taxon>
        <taxon>Chlorophyta</taxon>
        <taxon>core chlorophytes</taxon>
        <taxon>Trebouxiophyceae</taxon>
        <taxon>Trebouxiophyceae incertae sedis</taxon>
        <taxon>Coccomyxaceae</taxon>
        <taxon>Coccomyxa</taxon>
    </lineage>
</organism>
<comment type="subcellular location">
    <subcellularLocation>
        <location evidence="1 8">Membrane</location>
        <topology evidence="1 8">Multi-pass membrane protein</topology>
    </subcellularLocation>
</comment>
<keyword evidence="5 8" id="KW-1133">Transmembrane helix</keyword>
<evidence type="ECO:0000256" key="3">
    <source>
        <dbReference type="ARBA" id="ARBA00022448"/>
    </source>
</evidence>
<reference evidence="9 10" key="1">
    <citation type="submission" date="2024-06" db="EMBL/GenBank/DDBJ databases">
        <authorList>
            <person name="Kraege A."/>
            <person name="Thomma B."/>
        </authorList>
    </citation>
    <scope>NUCLEOTIDE SEQUENCE [LARGE SCALE GENOMIC DNA]</scope>
</reference>
<evidence type="ECO:0000256" key="7">
    <source>
        <dbReference type="ARBA" id="ARBA00023136"/>
    </source>
</evidence>
<feature type="transmembrane region" description="Helical" evidence="8">
    <location>
        <begin position="75"/>
        <end position="95"/>
    </location>
</feature>
<proteinExistence type="inferred from homology"/>
<keyword evidence="4 8" id="KW-0812">Transmembrane</keyword>
<protein>
    <submittedName>
        <fullName evidence="9">G3148 protein</fullName>
    </submittedName>
</protein>
<name>A0ABP1FM43_9CHLO</name>
<feature type="transmembrane region" description="Helical" evidence="8">
    <location>
        <begin position="187"/>
        <end position="208"/>
    </location>
</feature>
<feature type="transmembrane region" description="Helical" evidence="8">
    <location>
        <begin position="115"/>
        <end position="134"/>
    </location>
</feature>
<dbReference type="Pfam" id="PF02535">
    <property type="entry name" value="Zip"/>
    <property type="match status" value="1"/>
</dbReference>
<feature type="transmembrane region" description="Helical" evidence="8">
    <location>
        <begin position="282"/>
        <end position="301"/>
    </location>
</feature>
<feature type="transmembrane region" description="Helical" evidence="8">
    <location>
        <begin position="247"/>
        <end position="270"/>
    </location>
</feature>
<sequence>MSLVNSVVGPGIAAPSPSAADPCAAGADDGCTDPDFALKLRIGAVFILLASSTLGVWLPFIAGKVSPYAATGSSMFFMLKAFGAGVILATGFIHMWPDANDAFSSACLGWPDYPWASLFAMVTILCVLILEHVVSRAYERRLTRQLTNCTRTQGADGHAAANGNPAGALANVDEKELAQRDAHIRSFAIAQVLESGIAFHSVLIGIALGVSDSPCTIRPLLAALTFHQFFEGVALGSCLLQASFRSWAFAAMAFIFTITTPIGIAIGIGIASTYNANSTNALITQGIFDSVSTGILIYMSLVDLIAPDFNSPQFLASLRLQLGGYTCLILGAALMAIIGIWA</sequence>
<gene>
    <name evidence="9" type="primary">g3148</name>
    <name evidence="9" type="ORF">VP750_LOCUS2689</name>
</gene>
<dbReference type="InterPro" id="IPR004698">
    <property type="entry name" value="Zn/Fe_permease_fun/pln"/>
</dbReference>
<evidence type="ECO:0000256" key="2">
    <source>
        <dbReference type="ARBA" id="ARBA00006939"/>
    </source>
</evidence>
<dbReference type="EMBL" id="CAXHTA020000004">
    <property type="protein sequence ID" value="CAL5221030.1"/>
    <property type="molecule type" value="Genomic_DNA"/>
</dbReference>
<evidence type="ECO:0000313" key="9">
    <source>
        <dbReference type="EMBL" id="CAL5221030.1"/>
    </source>
</evidence>
<dbReference type="PANTHER" id="PTHR11040">
    <property type="entry name" value="ZINC/IRON TRANSPORTER"/>
    <property type="match status" value="1"/>
</dbReference>
<keyword evidence="7 8" id="KW-0472">Membrane</keyword>
<comment type="caution">
    <text evidence="9">The sequence shown here is derived from an EMBL/GenBank/DDBJ whole genome shotgun (WGS) entry which is preliminary data.</text>
</comment>
<comment type="similarity">
    <text evidence="2 8">Belongs to the ZIP transporter (TC 2.A.5) family.</text>
</comment>
<dbReference type="PANTHER" id="PTHR11040:SF44">
    <property type="entry name" value="PROTEIN ZNTC-RELATED"/>
    <property type="match status" value="1"/>
</dbReference>
<dbReference type="InterPro" id="IPR003689">
    <property type="entry name" value="ZIP"/>
</dbReference>
<evidence type="ECO:0000256" key="6">
    <source>
        <dbReference type="ARBA" id="ARBA00023065"/>
    </source>
</evidence>
<dbReference type="NCBIfam" id="TIGR00820">
    <property type="entry name" value="zip"/>
    <property type="match status" value="1"/>
</dbReference>
<evidence type="ECO:0000256" key="5">
    <source>
        <dbReference type="ARBA" id="ARBA00022989"/>
    </source>
</evidence>
<feature type="transmembrane region" description="Helical" evidence="8">
    <location>
        <begin position="42"/>
        <end position="63"/>
    </location>
</feature>
<comment type="caution">
    <text evidence="8">Lacks conserved residue(s) required for the propagation of feature annotation.</text>
</comment>
<evidence type="ECO:0000256" key="8">
    <source>
        <dbReference type="RuleBase" id="RU362088"/>
    </source>
</evidence>